<evidence type="ECO:0000313" key="2">
    <source>
        <dbReference type="Proteomes" id="UP000594638"/>
    </source>
</evidence>
<dbReference type="Gene3D" id="3.40.50.300">
    <property type="entry name" value="P-loop containing nucleotide triphosphate hydrolases"/>
    <property type="match status" value="1"/>
</dbReference>
<reference evidence="1 2" key="1">
    <citation type="submission" date="2019-12" db="EMBL/GenBank/DDBJ databases">
        <authorList>
            <person name="Alioto T."/>
            <person name="Alioto T."/>
            <person name="Gomez Garrido J."/>
        </authorList>
    </citation>
    <scope>NUCLEOTIDE SEQUENCE [LARGE SCALE GENOMIC DNA]</scope>
</reference>
<protein>
    <submittedName>
        <fullName evidence="1">DNA mismatch repair MSH5 isoform X2</fullName>
    </submittedName>
</protein>
<sequence>LVPGRTHLSYGLHCALLSGVPEEVIKRAACVLEATGNKKNIERVCSEDISAQDQLYKAAVEKMLAFDTSNGDLGHFFEDIFPSHHDEDENPFNSLSLSQGMGLCNRR</sequence>
<dbReference type="EMBL" id="CACTIH010002441">
    <property type="protein sequence ID" value="CAA2976461.1"/>
    <property type="molecule type" value="Genomic_DNA"/>
</dbReference>
<name>A0A8S0RBM6_OLEEU</name>
<keyword evidence="2" id="KW-1185">Reference proteome</keyword>
<feature type="non-terminal residue" evidence="1">
    <location>
        <position position="107"/>
    </location>
</feature>
<organism evidence="1 2">
    <name type="scientific">Olea europaea subsp. europaea</name>
    <dbReference type="NCBI Taxonomy" id="158383"/>
    <lineage>
        <taxon>Eukaryota</taxon>
        <taxon>Viridiplantae</taxon>
        <taxon>Streptophyta</taxon>
        <taxon>Embryophyta</taxon>
        <taxon>Tracheophyta</taxon>
        <taxon>Spermatophyta</taxon>
        <taxon>Magnoliopsida</taxon>
        <taxon>eudicotyledons</taxon>
        <taxon>Gunneridae</taxon>
        <taxon>Pentapetalae</taxon>
        <taxon>asterids</taxon>
        <taxon>lamiids</taxon>
        <taxon>Lamiales</taxon>
        <taxon>Oleaceae</taxon>
        <taxon>Oleeae</taxon>
        <taxon>Olea</taxon>
    </lineage>
</organism>
<comment type="caution">
    <text evidence="1">The sequence shown here is derived from an EMBL/GenBank/DDBJ whole genome shotgun (WGS) entry which is preliminary data.</text>
</comment>
<accession>A0A8S0RBM6</accession>
<dbReference type="Proteomes" id="UP000594638">
    <property type="component" value="Unassembled WGS sequence"/>
</dbReference>
<dbReference type="OrthoDB" id="29596at2759"/>
<dbReference type="InterPro" id="IPR027417">
    <property type="entry name" value="P-loop_NTPase"/>
</dbReference>
<dbReference type="AlphaFoldDB" id="A0A8S0RBM6"/>
<gene>
    <name evidence="1" type="ORF">OLEA9_A013270</name>
</gene>
<evidence type="ECO:0000313" key="1">
    <source>
        <dbReference type="EMBL" id="CAA2976461.1"/>
    </source>
</evidence>
<proteinExistence type="predicted"/>